<dbReference type="RefSeq" id="WP_091607017.1">
    <property type="nucleotide sequence ID" value="NZ_LT629754.1"/>
</dbReference>
<protein>
    <submittedName>
        <fullName evidence="1">Uncharacterized protein</fullName>
    </submittedName>
</protein>
<accession>A0ABY0UTK1</accession>
<proteinExistence type="predicted"/>
<gene>
    <name evidence="1" type="ORF">SAMN05192545_2891</name>
</gene>
<sequence>MACVDTIVTENLDYCVDLETVAGISPTEIYCARVSDFETIVALPALNVATTLEEAGTIAGPHTFPAGKGFFKIGILSETGLVENANEGEKGSKSNRNSFSGTMPGTSATVAGFIRKYQNQPMIFLVSQVDGVIKQIGSKASPAFLSEASGSSGQKIGDVNGTPIKFEAVNVCPPPTYTGAITEFTPA</sequence>
<organism evidence="1 2">
    <name type="scientific">Maribacter dokdonensis</name>
    <dbReference type="NCBI Taxonomy" id="320912"/>
    <lineage>
        <taxon>Bacteria</taxon>
        <taxon>Pseudomonadati</taxon>
        <taxon>Bacteroidota</taxon>
        <taxon>Flavobacteriia</taxon>
        <taxon>Flavobacteriales</taxon>
        <taxon>Flavobacteriaceae</taxon>
        <taxon>Maribacter</taxon>
    </lineage>
</organism>
<name>A0ABY0UTK1_9FLAO</name>
<dbReference type="GeneID" id="90591887"/>
<dbReference type="EMBL" id="LT629754">
    <property type="protein sequence ID" value="SDT15443.1"/>
    <property type="molecule type" value="Genomic_DNA"/>
</dbReference>
<reference evidence="1 2" key="1">
    <citation type="submission" date="2016-10" db="EMBL/GenBank/DDBJ databases">
        <authorList>
            <person name="Varghese N."/>
            <person name="Submissions S."/>
        </authorList>
    </citation>
    <scope>NUCLEOTIDE SEQUENCE [LARGE SCALE GENOMIC DNA]</scope>
    <source>
        <strain evidence="1 2">MAR_2009_60</strain>
    </source>
</reference>
<evidence type="ECO:0000313" key="2">
    <source>
        <dbReference type="Proteomes" id="UP000199574"/>
    </source>
</evidence>
<evidence type="ECO:0000313" key="1">
    <source>
        <dbReference type="EMBL" id="SDT15443.1"/>
    </source>
</evidence>
<dbReference type="Proteomes" id="UP000199574">
    <property type="component" value="Chromosome I"/>
</dbReference>
<keyword evidence="2" id="KW-1185">Reference proteome</keyword>